<dbReference type="AlphaFoldDB" id="F4X6B4"/>
<dbReference type="InParanoid" id="F4X6B4"/>
<organism evidence="3">
    <name type="scientific">Acromyrmex echinatior</name>
    <name type="common">Panamanian leafcutter ant</name>
    <name type="synonym">Acromyrmex octospinosus echinatior</name>
    <dbReference type="NCBI Taxonomy" id="103372"/>
    <lineage>
        <taxon>Eukaryota</taxon>
        <taxon>Metazoa</taxon>
        <taxon>Ecdysozoa</taxon>
        <taxon>Arthropoda</taxon>
        <taxon>Hexapoda</taxon>
        <taxon>Insecta</taxon>
        <taxon>Pterygota</taxon>
        <taxon>Neoptera</taxon>
        <taxon>Endopterygota</taxon>
        <taxon>Hymenoptera</taxon>
        <taxon>Apocrita</taxon>
        <taxon>Aculeata</taxon>
        <taxon>Formicoidea</taxon>
        <taxon>Formicidae</taxon>
        <taxon>Myrmicinae</taxon>
        <taxon>Acromyrmex</taxon>
    </lineage>
</organism>
<keyword evidence="3" id="KW-1185">Reference proteome</keyword>
<sequence>MSVFYQHPWCSEEHALPRRLGIRLSEQQDSSDLDEPNEDEKWNRCGFSKSASYISNYDNCRFSPIQQSEKDYPWWQPRFLPGKSETDLKDSGGGQPLLIINKDLREKSNSSDELGNLKKRNIMFIRENQTLQDRIKFLETRLANLEKRKESYHTDENEFESSRKEEPEIPKG</sequence>
<evidence type="ECO:0000313" key="2">
    <source>
        <dbReference type="EMBL" id="EGI58009.1"/>
    </source>
</evidence>
<name>F4X6B4_ACREC</name>
<evidence type="ECO:0000313" key="3">
    <source>
        <dbReference type="Proteomes" id="UP000007755"/>
    </source>
</evidence>
<accession>F4X6B4</accession>
<protein>
    <submittedName>
        <fullName evidence="2">Uncharacterized protein</fullName>
    </submittedName>
</protein>
<reference evidence="2" key="1">
    <citation type="submission" date="2011-02" db="EMBL/GenBank/DDBJ databases">
        <title>The genome of the leaf-cutting ant Acromyrmex echinatior suggests key adaptations to social evolution and fungus farming.</title>
        <authorList>
            <person name="Nygaard S."/>
            <person name="Zhang G."/>
        </authorList>
    </citation>
    <scope>NUCLEOTIDE SEQUENCE</scope>
</reference>
<gene>
    <name evidence="2" type="ORF">G5I_13928</name>
</gene>
<proteinExistence type="predicted"/>
<feature type="region of interest" description="Disordered" evidence="1">
    <location>
        <begin position="149"/>
        <end position="172"/>
    </location>
</feature>
<dbReference type="EMBL" id="GL888804">
    <property type="protein sequence ID" value="EGI58009.1"/>
    <property type="molecule type" value="Genomic_DNA"/>
</dbReference>
<dbReference type="Proteomes" id="UP000007755">
    <property type="component" value="Unassembled WGS sequence"/>
</dbReference>
<evidence type="ECO:0000256" key="1">
    <source>
        <dbReference type="SAM" id="MobiDB-lite"/>
    </source>
</evidence>